<dbReference type="InParanoid" id="H3H322"/>
<keyword evidence="3" id="KW-1185">Reference proteome</keyword>
<proteinExistence type="predicted"/>
<feature type="compositionally biased region" description="Basic and acidic residues" evidence="1">
    <location>
        <begin position="103"/>
        <end position="117"/>
    </location>
</feature>
<name>H3H322_PHYRM</name>
<dbReference type="eggNOG" id="ENOG502RAQ1">
    <property type="taxonomic scope" value="Eukaryota"/>
</dbReference>
<reference evidence="2" key="2">
    <citation type="submission" date="2015-06" db="UniProtKB">
        <authorList>
            <consortium name="EnsemblProtists"/>
        </authorList>
    </citation>
    <scope>IDENTIFICATION</scope>
    <source>
        <strain evidence="2">Pr102</strain>
    </source>
</reference>
<dbReference type="AlphaFoldDB" id="H3H322"/>
<feature type="compositionally biased region" description="Polar residues" evidence="1">
    <location>
        <begin position="1"/>
        <end position="12"/>
    </location>
</feature>
<protein>
    <submittedName>
        <fullName evidence="2">Uncharacterized protein</fullName>
    </submittedName>
</protein>
<dbReference type="VEuPathDB" id="FungiDB:KRP23_13943"/>
<dbReference type="VEuPathDB" id="FungiDB:KRP22_4651"/>
<dbReference type="HOGENOM" id="CLU_044930_1_0_1"/>
<dbReference type="EnsemblProtists" id="Phyra84855">
    <property type="protein sequence ID" value="Phyra84855"/>
    <property type="gene ID" value="Phyra84855"/>
</dbReference>
<evidence type="ECO:0000313" key="3">
    <source>
        <dbReference type="Proteomes" id="UP000005238"/>
    </source>
</evidence>
<reference evidence="3" key="1">
    <citation type="journal article" date="2006" name="Science">
        <title>Phytophthora genome sequences uncover evolutionary origins and mechanisms of pathogenesis.</title>
        <authorList>
            <person name="Tyler B.M."/>
            <person name="Tripathy S."/>
            <person name="Zhang X."/>
            <person name="Dehal P."/>
            <person name="Jiang R.H."/>
            <person name="Aerts A."/>
            <person name="Arredondo F.D."/>
            <person name="Baxter L."/>
            <person name="Bensasson D."/>
            <person name="Beynon J.L."/>
            <person name="Chapman J."/>
            <person name="Damasceno C.M."/>
            <person name="Dorrance A.E."/>
            <person name="Dou D."/>
            <person name="Dickerman A.W."/>
            <person name="Dubchak I.L."/>
            <person name="Garbelotto M."/>
            <person name="Gijzen M."/>
            <person name="Gordon S.G."/>
            <person name="Govers F."/>
            <person name="Grunwald N.J."/>
            <person name="Huang W."/>
            <person name="Ivors K.L."/>
            <person name="Jones R.W."/>
            <person name="Kamoun S."/>
            <person name="Krampis K."/>
            <person name="Lamour K.H."/>
            <person name="Lee M.K."/>
            <person name="McDonald W.H."/>
            <person name="Medina M."/>
            <person name="Meijer H.J."/>
            <person name="Nordberg E.K."/>
            <person name="Maclean D.J."/>
            <person name="Ospina-Giraldo M.D."/>
            <person name="Morris P.F."/>
            <person name="Phuntumart V."/>
            <person name="Putnam N.H."/>
            <person name="Rash S."/>
            <person name="Rose J.K."/>
            <person name="Sakihama Y."/>
            <person name="Salamov A.A."/>
            <person name="Savidor A."/>
            <person name="Scheuring C.F."/>
            <person name="Smith B.M."/>
            <person name="Sobral B.W."/>
            <person name="Terry A."/>
            <person name="Torto-Alalibo T.A."/>
            <person name="Win J."/>
            <person name="Xu Z."/>
            <person name="Zhang H."/>
            <person name="Grigoriev I.V."/>
            <person name="Rokhsar D.S."/>
            <person name="Boore J.L."/>
        </authorList>
    </citation>
    <scope>NUCLEOTIDE SEQUENCE [LARGE SCALE GENOMIC DNA]</scope>
    <source>
        <strain evidence="3">Pr102</strain>
    </source>
</reference>
<sequence length="397" mass="44740">MAPVSESDSSFSGHDPEATAQATKKRRRPPHTNEDIIRTLTGSADTRPRGRARATNKAPLSATHEIRRLRAQVASMEEELGELQFKWAEQISDSRTLASAQHTAREKHEADQTEATHNKLQDVRVQQQLVFATLQSALLHAPLYSSGKDIHKALHFDTHLGRDPEERERELVAHQKRSVATLPSIVNRIAQVAIDKVLAHREEGDINKPVTPLSQIDITGCRDYTLISSVFISEIPHTSLEKVYRAILRYFEDIPAWMKRHFGIDAKRTRFNNADSPASYWRLVLNGNGIPAKVNHVLCSELTRSHGVFHIDAITDDPLHPVFSEDPLQYGLCGLTITPRKEAVTGKIVSVTLRWLVVYRYNLLPDNPRVKDEMEIIRPILNGDLITSAVCGYLQEM</sequence>
<accession>H3H322</accession>
<dbReference type="EMBL" id="DS566124">
    <property type="status" value="NOT_ANNOTATED_CDS"/>
    <property type="molecule type" value="Genomic_DNA"/>
</dbReference>
<dbReference type="Proteomes" id="UP000005238">
    <property type="component" value="Unassembled WGS sequence"/>
</dbReference>
<dbReference type="OMA" id="HEADQTE"/>
<feature type="region of interest" description="Disordered" evidence="1">
    <location>
        <begin position="97"/>
        <end position="117"/>
    </location>
</feature>
<feature type="region of interest" description="Disordered" evidence="1">
    <location>
        <begin position="1"/>
        <end position="63"/>
    </location>
</feature>
<evidence type="ECO:0000256" key="1">
    <source>
        <dbReference type="SAM" id="MobiDB-lite"/>
    </source>
</evidence>
<organism evidence="2 3">
    <name type="scientific">Phytophthora ramorum</name>
    <name type="common">Sudden oak death agent</name>
    <dbReference type="NCBI Taxonomy" id="164328"/>
    <lineage>
        <taxon>Eukaryota</taxon>
        <taxon>Sar</taxon>
        <taxon>Stramenopiles</taxon>
        <taxon>Oomycota</taxon>
        <taxon>Peronosporomycetes</taxon>
        <taxon>Peronosporales</taxon>
        <taxon>Peronosporaceae</taxon>
        <taxon>Phytophthora</taxon>
    </lineage>
</organism>
<evidence type="ECO:0000313" key="2">
    <source>
        <dbReference type="EnsemblProtists" id="Phyra84855"/>
    </source>
</evidence>